<accession>A0A6H5I268</accession>
<dbReference type="AlphaFoldDB" id="A0A6H5I268"/>
<organism evidence="1 2">
    <name type="scientific">Trichogramma brassicae</name>
    <dbReference type="NCBI Taxonomy" id="86971"/>
    <lineage>
        <taxon>Eukaryota</taxon>
        <taxon>Metazoa</taxon>
        <taxon>Ecdysozoa</taxon>
        <taxon>Arthropoda</taxon>
        <taxon>Hexapoda</taxon>
        <taxon>Insecta</taxon>
        <taxon>Pterygota</taxon>
        <taxon>Neoptera</taxon>
        <taxon>Endopterygota</taxon>
        <taxon>Hymenoptera</taxon>
        <taxon>Apocrita</taxon>
        <taxon>Proctotrupomorpha</taxon>
        <taxon>Chalcidoidea</taxon>
        <taxon>Trichogrammatidae</taxon>
        <taxon>Trichogramma</taxon>
    </lineage>
</organism>
<sequence>MERWLLPLCKRDSFRVLSICTRYYGQRAPEIASVLRAKTVDYYIGELLSRSFAALVVLYVHVQYIHILAVHYVGILARESRSGNTEITDSPKFIRGAHEEEGSRVRRLAAAAEAIAAHKPSSSSVDQTATIAQLKHTGAKTTTTTTLADSTTTTSINTTRMFPYTTFPAVGNRNHGYRTERNRFTPYRAERSLAEENKLIALVVDSSGSFSQHCLCAPPPLRNREGCNRLINPEQFPLGLSEYTSWKLFIVFNSSNIKKYEFLSIVLLNIVNLARCDAIMRRDSRRLCGTREIHRCPSERIHKELSQQRYPRVGEEQRGACI</sequence>
<reference evidence="1 2" key="1">
    <citation type="submission" date="2020-02" db="EMBL/GenBank/DDBJ databases">
        <authorList>
            <person name="Ferguson B K."/>
        </authorList>
    </citation>
    <scope>NUCLEOTIDE SEQUENCE [LARGE SCALE GENOMIC DNA]</scope>
</reference>
<name>A0A6H5I268_9HYME</name>
<evidence type="ECO:0000313" key="2">
    <source>
        <dbReference type="Proteomes" id="UP000479190"/>
    </source>
</evidence>
<evidence type="ECO:0000313" key="1">
    <source>
        <dbReference type="EMBL" id="CAB0030614.1"/>
    </source>
</evidence>
<dbReference type="Proteomes" id="UP000479190">
    <property type="component" value="Unassembled WGS sequence"/>
</dbReference>
<gene>
    <name evidence="1" type="ORF">TBRA_LOCUS2612</name>
</gene>
<keyword evidence="2" id="KW-1185">Reference proteome</keyword>
<dbReference type="EMBL" id="CADCXV010000502">
    <property type="protein sequence ID" value="CAB0030614.1"/>
    <property type="molecule type" value="Genomic_DNA"/>
</dbReference>
<protein>
    <submittedName>
        <fullName evidence="1">Uncharacterized protein</fullName>
    </submittedName>
</protein>
<proteinExistence type="predicted"/>